<comment type="caution">
    <text evidence="1">The sequence shown here is derived from an EMBL/GenBank/DDBJ whole genome shotgun (WGS) entry which is preliminary data.</text>
</comment>
<dbReference type="GO" id="GO:0008168">
    <property type="term" value="F:methyltransferase activity"/>
    <property type="evidence" value="ECO:0007669"/>
    <property type="project" value="UniProtKB-KW"/>
</dbReference>
<evidence type="ECO:0000313" key="1">
    <source>
        <dbReference type="EMBL" id="MFC1414710.1"/>
    </source>
</evidence>
<dbReference type="EC" id="2.1.1.-" evidence="1"/>
<keyword evidence="1" id="KW-0808">Transferase</keyword>
<dbReference type="RefSeq" id="WP_380518722.1">
    <property type="nucleotide sequence ID" value="NZ_JBHEZX010000027.1"/>
</dbReference>
<dbReference type="SUPFAM" id="SSF53335">
    <property type="entry name" value="S-adenosyl-L-methionine-dependent methyltransferases"/>
    <property type="match status" value="1"/>
</dbReference>
<dbReference type="InterPro" id="IPR006764">
    <property type="entry name" value="SAM_dep_MeTrfase_SAV2177_type"/>
</dbReference>
<dbReference type="InterPro" id="IPR029063">
    <property type="entry name" value="SAM-dependent_MTases_sf"/>
</dbReference>
<proteinExistence type="predicted"/>
<dbReference type="CDD" id="cd02440">
    <property type="entry name" value="AdoMet_MTases"/>
    <property type="match status" value="1"/>
</dbReference>
<keyword evidence="2" id="KW-1185">Reference proteome</keyword>
<organism evidence="1 2">
    <name type="scientific">Streptacidiphilus alkalitolerans</name>
    <dbReference type="NCBI Taxonomy" id="3342712"/>
    <lineage>
        <taxon>Bacteria</taxon>
        <taxon>Bacillati</taxon>
        <taxon>Actinomycetota</taxon>
        <taxon>Actinomycetes</taxon>
        <taxon>Kitasatosporales</taxon>
        <taxon>Streptomycetaceae</taxon>
        <taxon>Streptacidiphilus</taxon>
    </lineage>
</organism>
<name>A0ABV6VLT6_9ACTN</name>
<dbReference type="Proteomes" id="UP001592582">
    <property type="component" value="Unassembled WGS sequence"/>
</dbReference>
<protein>
    <submittedName>
        <fullName evidence="1">SAM-dependent methyltransferase</fullName>
        <ecNumber evidence="1">2.1.1.-</ecNumber>
    </submittedName>
</protein>
<accession>A0ABV6VLT6</accession>
<reference evidence="1 2" key="1">
    <citation type="submission" date="2024-09" db="EMBL/GenBank/DDBJ databases">
        <authorList>
            <person name="Lee S.D."/>
        </authorList>
    </citation>
    <scope>NUCLEOTIDE SEQUENCE [LARGE SCALE GENOMIC DNA]</scope>
    <source>
        <strain evidence="1 2">N1-1</strain>
    </source>
</reference>
<evidence type="ECO:0000313" key="2">
    <source>
        <dbReference type="Proteomes" id="UP001592582"/>
    </source>
</evidence>
<dbReference type="Gene3D" id="3.40.50.150">
    <property type="entry name" value="Vaccinia Virus protein VP39"/>
    <property type="match status" value="1"/>
</dbReference>
<dbReference type="EMBL" id="JBHEZX010000027">
    <property type="protein sequence ID" value="MFC1414710.1"/>
    <property type="molecule type" value="Genomic_DNA"/>
</dbReference>
<gene>
    <name evidence="1" type="ORF">ACEZDG_36165</name>
</gene>
<dbReference type="Pfam" id="PF04672">
    <property type="entry name" value="Methyltransf_19"/>
    <property type="match status" value="1"/>
</dbReference>
<keyword evidence="1" id="KW-0489">Methyltransferase</keyword>
<dbReference type="PIRSF" id="PIRSF017393">
    <property type="entry name" value="MTase_SAV2177"/>
    <property type="match status" value="1"/>
</dbReference>
<dbReference type="GO" id="GO:0032259">
    <property type="term" value="P:methylation"/>
    <property type="evidence" value="ECO:0007669"/>
    <property type="project" value="UniProtKB-KW"/>
</dbReference>
<sequence>MPDVQPLNSDLNGDLNGDLIDPTVATPARIYSYLLGGEDHFPADRAAAEKALEAMPVRDFARVNRAFLTRTVRHLAETGLDQFLDIGIGLPAPGSTAETALSVRPDARIVGVDNDPIVLAHARAHRGEPAPSGATIVAGDVRRPAEILENPEVRGRLDFDRPVAVLLVAVLHFVVDEDDPYGAVRTLMDAVAPGSALVLSQVTADLDPDGVGATAKAYARSSVRTAVRSHKEISAFFDGLEPVAPGVVRLSQWHPDEQVLAGDDRIGMYGGVALKP</sequence>